<evidence type="ECO:0000256" key="7">
    <source>
        <dbReference type="SAM" id="MobiDB-lite"/>
    </source>
</evidence>
<comment type="caution">
    <text evidence="9">The sequence shown here is derived from an EMBL/GenBank/DDBJ whole genome shotgun (WGS) entry which is preliminary data.</text>
</comment>
<keyword evidence="4" id="KW-0804">Transcription</keyword>
<keyword evidence="5" id="KW-0539">Nucleus</keyword>
<evidence type="ECO:0000256" key="3">
    <source>
        <dbReference type="ARBA" id="ARBA00023125"/>
    </source>
</evidence>
<evidence type="ECO:0000256" key="2">
    <source>
        <dbReference type="ARBA" id="ARBA00023015"/>
    </source>
</evidence>
<evidence type="ECO:0000256" key="1">
    <source>
        <dbReference type="ARBA" id="ARBA00004123"/>
    </source>
</evidence>
<dbReference type="RefSeq" id="XP_064679759.1">
    <property type="nucleotide sequence ID" value="XM_064819552.1"/>
</dbReference>
<evidence type="ECO:0000313" key="9">
    <source>
        <dbReference type="EMBL" id="KAK4513093.1"/>
    </source>
</evidence>
<evidence type="ECO:0000256" key="5">
    <source>
        <dbReference type="ARBA" id="ARBA00023242"/>
    </source>
</evidence>
<protein>
    <recommendedName>
        <fullName evidence="8">BZIP domain-containing protein</fullName>
    </recommendedName>
</protein>
<dbReference type="InterPro" id="IPR004827">
    <property type="entry name" value="bZIP"/>
</dbReference>
<reference evidence="9 10" key="1">
    <citation type="submission" date="2022-11" db="EMBL/GenBank/DDBJ databases">
        <title>Mucor velutinosus strain NIH1002 WGS.</title>
        <authorList>
            <person name="Subramanian P."/>
            <person name="Mullikin J.C."/>
            <person name="Segre J.A."/>
            <person name="Zelazny A.M."/>
        </authorList>
    </citation>
    <scope>NUCLEOTIDE SEQUENCE [LARGE SCALE GENOMIC DNA]</scope>
    <source>
        <strain evidence="9 10">NIH1002</strain>
    </source>
</reference>
<dbReference type="PANTHER" id="PTHR13044:SF14">
    <property type="entry name" value="CRYPTOCEPHAL, ISOFORM A"/>
    <property type="match status" value="1"/>
</dbReference>
<dbReference type="GO" id="GO:0001228">
    <property type="term" value="F:DNA-binding transcription activator activity, RNA polymerase II-specific"/>
    <property type="evidence" value="ECO:0007669"/>
    <property type="project" value="TreeGrafter"/>
</dbReference>
<keyword evidence="3" id="KW-0238">DNA-binding</keyword>
<feature type="region of interest" description="Disordered" evidence="7">
    <location>
        <begin position="37"/>
        <end position="84"/>
    </location>
</feature>
<keyword evidence="6" id="KW-0175">Coiled coil</keyword>
<organism evidence="9 10">
    <name type="scientific">Mucor velutinosus</name>
    <dbReference type="NCBI Taxonomy" id="708070"/>
    <lineage>
        <taxon>Eukaryota</taxon>
        <taxon>Fungi</taxon>
        <taxon>Fungi incertae sedis</taxon>
        <taxon>Mucoromycota</taxon>
        <taxon>Mucoromycotina</taxon>
        <taxon>Mucoromycetes</taxon>
        <taxon>Mucorales</taxon>
        <taxon>Mucorineae</taxon>
        <taxon>Mucoraceae</taxon>
        <taxon>Mucor</taxon>
    </lineage>
</organism>
<dbReference type="PANTHER" id="PTHR13044">
    <property type="entry name" value="ACTIVATING TRANSCRIPTION FACTOR ATF 4/5"/>
    <property type="match status" value="1"/>
</dbReference>
<evidence type="ECO:0000256" key="6">
    <source>
        <dbReference type="SAM" id="Coils"/>
    </source>
</evidence>
<dbReference type="Proteomes" id="UP001304243">
    <property type="component" value="Unassembled WGS sequence"/>
</dbReference>
<evidence type="ECO:0000313" key="10">
    <source>
        <dbReference type="Proteomes" id="UP001304243"/>
    </source>
</evidence>
<feature type="coiled-coil region" evidence="6">
    <location>
        <begin position="169"/>
        <end position="196"/>
    </location>
</feature>
<evidence type="ECO:0000256" key="4">
    <source>
        <dbReference type="ARBA" id="ARBA00023163"/>
    </source>
</evidence>
<proteinExistence type="predicted"/>
<dbReference type="SUPFAM" id="SSF57959">
    <property type="entry name" value="Leucine zipper domain"/>
    <property type="match status" value="1"/>
</dbReference>
<dbReference type="PROSITE" id="PS50217">
    <property type="entry name" value="BZIP"/>
    <property type="match status" value="1"/>
</dbReference>
<feature type="domain" description="BZIP" evidence="8">
    <location>
        <begin position="130"/>
        <end position="193"/>
    </location>
</feature>
<name>A0AAN7D973_9FUNG</name>
<dbReference type="AlphaFoldDB" id="A0AAN7D973"/>
<dbReference type="PROSITE" id="PS00036">
    <property type="entry name" value="BZIP_BASIC"/>
    <property type="match status" value="1"/>
</dbReference>
<sequence length="238" mass="26803">MSFSSSSSSTTTTTTTTNTITSSFSLSSLAEAAAAAAHHRDQISIPSLTSNGSRNRTRYTSLSPPPASALKPCHHHPYKMHHSMSHPGISSALMTMRSPPTASHGKDHTNYCSPPTSPLHHYNDHKNHLHDPLQERRQRNKAASAKYRQKKNMQQHEMRSMICQISDRNAMLERQLQEVRQENQQLQATADKLRGKLMASKLLDQWMQKQSRQVKLNQVDIDTVVDSDNDSEMSVYDL</sequence>
<dbReference type="InterPro" id="IPR046347">
    <property type="entry name" value="bZIP_sf"/>
</dbReference>
<evidence type="ECO:0000259" key="8">
    <source>
        <dbReference type="PROSITE" id="PS50217"/>
    </source>
</evidence>
<keyword evidence="10" id="KW-1185">Reference proteome</keyword>
<accession>A0AAN7D973</accession>
<dbReference type="GeneID" id="89943833"/>
<dbReference type="GO" id="GO:0005634">
    <property type="term" value="C:nucleus"/>
    <property type="evidence" value="ECO:0007669"/>
    <property type="project" value="UniProtKB-SubCell"/>
</dbReference>
<dbReference type="GO" id="GO:0000977">
    <property type="term" value="F:RNA polymerase II transcription regulatory region sequence-specific DNA binding"/>
    <property type="evidence" value="ECO:0007669"/>
    <property type="project" value="TreeGrafter"/>
</dbReference>
<keyword evidence="2" id="KW-0805">Transcription regulation</keyword>
<dbReference type="EMBL" id="JASEJX010000020">
    <property type="protein sequence ID" value="KAK4513093.1"/>
    <property type="molecule type" value="Genomic_DNA"/>
</dbReference>
<comment type="subcellular location">
    <subcellularLocation>
        <location evidence="1">Nucleus</location>
    </subcellularLocation>
</comment>
<gene>
    <name evidence="9" type="ORF">ATC70_000131</name>
</gene>
<dbReference type="Gene3D" id="1.20.5.170">
    <property type="match status" value="1"/>
</dbReference>
<feature type="compositionally biased region" description="Polar residues" evidence="7">
    <location>
        <begin position="44"/>
        <end position="60"/>
    </location>
</feature>
<feature type="compositionally biased region" description="Basic residues" evidence="7">
    <location>
        <begin position="72"/>
        <end position="84"/>
    </location>
</feature>
<dbReference type="CDD" id="cd14705">
    <property type="entry name" value="bZIP_Zip1"/>
    <property type="match status" value="1"/>
</dbReference>